<dbReference type="GO" id="GO:0003677">
    <property type="term" value="F:DNA binding"/>
    <property type="evidence" value="ECO:0007669"/>
    <property type="project" value="UniProtKB-KW"/>
</dbReference>
<dbReference type="Pfam" id="PF00538">
    <property type="entry name" value="Linker_histone"/>
    <property type="match status" value="1"/>
</dbReference>
<dbReference type="Proteomes" id="UP000694388">
    <property type="component" value="Unplaced"/>
</dbReference>
<evidence type="ECO:0000313" key="5">
    <source>
        <dbReference type="Ensembl" id="ENSEBUP00000006650.1"/>
    </source>
</evidence>
<protein>
    <recommendedName>
        <fullName evidence="4">H15 domain-containing protein</fullName>
    </recommendedName>
</protein>
<reference evidence="5" key="1">
    <citation type="submission" date="2025-08" db="UniProtKB">
        <authorList>
            <consortium name="Ensembl"/>
        </authorList>
    </citation>
    <scope>IDENTIFICATION</scope>
</reference>
<dbReference type="InterPro" id="IPR005819">
    <property type="entry name" value="H1/H5"/>
</dbReference>
<comment type="similarity">
    <text evidence="2">Belongs to the histone H1/H5 family.</text>
</comment>
<keyword evidence="2" id="KW-0539">Nucleus</keyword>
<feature type="region of interest" description="Disordered" evidence="3">
    <location>
        <begin position="1"/>
        <end position="40"/>
    </location>
</feature>
<dbReference type="AlphaFoldDB" id="A0A8C4PZA1"/>
<sequence>MAETAPLPTALSTSASPLKRAKNKPGGGGGGGGGKKSGVTLPERIIKAVGSSKERNGLSMFALKRALEADGYDLQQNSFRVKTAVKKLVESERLVQTKGKGAAGSFKLNKEKSAKCRL</sequence>
<dbReference type="PRINTS" id="PR00624">
    <property type="entry name" value="HISTONEH5"/>
</dbReference>
<dbReference type="SUPFAM" id="SSF46785">
    <property type="entry name" value="Winged helix' DNA-binding domain"/>
    <property type="match status" value="1"/>
</dbReference>
<dbReference type="CDD" id="cd00073">
    <property type="entry name" value="H15"/>
    <property type="match status" value="1"/>
</dbReference>
<proteinExistence type="inferred from homology"/>
<feature type="domain" description="H15" evidence="4">
    <location>
        <begin position="37"/>
        <end position="110"/>
    </location>
</feature>
<dbReference type="PROSITE" id="PS51504">
    <property type="entry name" value="H15"/>
    <property type="match status" value="1"/>
</dbReference>
<feature type="compositionally biased region" description="Gly residues" evidence="3">
    <location>
        <begin position="25"/>
        <end position="36"/>
    </location>
</feature>
<evidence type="ECO:0000256" key="1">
    <source>
        <dbReference type="ARBA" id="ARBA00023125"/>
    </source>
</evidence>
<dbReference type="InterPro" id="IPR036390">
    <property type="entry name" value="WH_DNA-bd_sf"/>
</dbReference>
<dbReference type="GO" id="GO:0006334">
    <property type="term" value="P:nucleosome assembly"/>
    <property type="evidence" value="ECO:0007669"/>
    <property type="project" value="InterPro"/>
</dbReference>
<dbReference type="GO" id="GO:0000786">
    <property type="term" value="C:nucleosome"/>
    <property type="evidence" value="ECO:0007669"/>
    <property type="project" value="InterPro"/>
</dbReference>
<keyword evidence="2" id="KW-0158">Chromosome</keyword>
<evidence type="ECO:0000313" key="6">
    <source>
        <dbReference type="Proteomes" id="UP000694388"/>
    </source>
</evidence>
<name>A0A8C4PZA1_EPTBU</name>
<keyword evidence="6" id="KW-1185">Reference proteome</keyword>
<organism evidence="5 6">
    <name type="scientific">Eptatretus burgeri</name>
    <name type="common">Inshore hagfish</name>
    <dbReference type="NCBI Taxonomy" id="7764"/>
    <lineage>
        <taxon>Eukaryota</taxon>
        <taxon>Metazoa</taxon>
        <taxon>Chordata</taxon>
        <taxon>Craniata</taxon>
        <taxon>Vertebrata</taxon>
        <taxon>Cyclostomata</taxon>
        <taxon>Myxini</taxon>
        <taxon>Myxiniformes</taxon>
        <taxon>Myxinidae</taxon>
        <taxon>Eptatretinae</taxon>
        <taxon>Eptatretus</taxon>
    </lineage>
</organism>
<dbReference type="GO" id="GO:0030527">
    <property type="term" value="F:structural constituent of chromatin"/>
    <property type="evidence" value="ECO:0007669"/>
    <property type="project" value="InterPro"/>
</dbReference>
<evidence type="ECO:0000259" key="4">
    <source>
        <dbReference type="PROSITE" id="PS51504"/>
    </source>
</evidence>
<dbReference type="OMA" id="ICLHIEL"/>
<keyword evidence="1 2" id="KW-0238">DNA-binding</keyword>
<dbReference type="GeneTree" id="ENSGT00950000183089"/>
<dbReference type="Gene3D" id="1.10.10.10">
    <property type="entry name" value="Winged helix-like DNA-binding domain superfamily/Winged helix DNA-binding domain"/>
    <property type="match status" value="1"/>
</dbReference>
<dbReference type="Ensembl" id="ENSEBUT00000007110.1">
    <property type="protein sequence ID" value="ENSEBUP00000006650.1"/>
    <property type="gene ID" value="ENSEBUG00000004390.1"/>
</dbReference>
<accession>A0A8C4PZA1</accession>
<dbReference type="InterPro" id="IPR036388">
    <property type="entry name" value="WH-like_DNA-bd_sf"/>
</dbReference>
<dbReference type="InterPro" id="IPR005818">
    <property type="entry name" value="Histone_H1/H5_H15"/>
</dbReference>
<reference evidence="5" key="2">
    <citation type="submission" date="2025-09" db="UniProtKB">
        <authorList>
            <consortium name="Ensembl"/>
        </authorList>
    </citation>
    <scope>IDENTIFICATION</scope>
</reference>
<evidence type="ECO:0000256" key="3">
    <source>
        <dbReference type="SAM" id="MobiDB-lite"/>
    </source>
</evidence>
<dbReference type="SMART" id="SM00526">
    <property type="entry name" value="H15"/>
    <property type="match status" value="1"/>
</dbReference>
<evidence type="ECO:0000256" key="2">
    <source>
        <dbReference type="RuleBase" id="RU003894"/>
    </source>
</evidence>
<dbReference type="GO" id="GO:0005634">
    <property type="term" value="C:nucleus"/>
    <property type="evidence" value="ECO:0007669"/>
    <property type="project" value="UniProtKB-SubCell"/>
</dbReference>
<comment type="subcellular location">
    <subcellularLocation>
        <location evidence="2">Nucleus</location>
    </subcellularLocation>
</comment>